<dbReference type="InterPro" id="IPR008757">
    <property type="entry name" value="Peptidase_M6-like_domain"/>
</dbReference>
<name>A0A930I0H7_9BACT</name>
<keyword evidence="1" id="KW-0732">Signal</keyword>
<sequence length="648" mass="71512">MIGTKSVKNTIIVIVLLLCSIAMNASPAWPGVTKNLLLKDGTTVKAHLNGDEHAKYWLTDDKRIFAYEPVNGVYTELSEVPKPKDFIMTRPTSRIGGTVQKVSGKRKSLVVLVSFADQDFSVSDPKSLYQHVLNGKDYKNGNFNGSARDYFLAQSQGKFDVTFDVVGPVKLSKGYAKYGYNNNGRDAAPEEMVTEALKKVASQVNFKDYDWDGDGVAENIMFVYAGHGEADTGEADRIWPHQWSLVYYQGYTQRFPTGEANTYACAPELNSNGDVAGVGIFCHEYSHGLGLPDLYNTASSGDYGPAYYSIMSIGSYLGNGYKPCNYSAYEKNFVGWVKLEELKSGEYKNVATTNKNGKAFVVYNQTNRNQYYILENRERESWDIYYPVQGLVMTSVDYNSNTWANNTVNNDPQRYGVAMHQGQKGEKLYNYTLSNTSINANGTLNFSITGTDTPTPSGETTVFSESFDNCNGTGGNDGQWDGNTFSATFNPDNSGWYCDYQGSGYQCGSFGYPNKDYTLYLPQFNANGQCKISFKAAGVESDNATLSMVINGAAGNPIHLKKNTLKGYNGTFDSNGTTTITFRLHGQIVLDDVKIVLTGKPTKIDGVVNVIPTEPQKVYDLQGRYVGKDTKSLPKGIYIIGRKKVVVR</sequence>
<evidence type="ECO:0000259" key="2">
    <source>
        <dbReference type="Pfam" id="PF05547"/>
    </source>
</evidence>
<accession>A0A930I0H7</accession>
<feature type="signal peptide" evidence="1">
    <location>
        <begin position="1"/>
        <end position="25"/>
    </location>
</feature>
<dbReference type="EMBL" id="JABZSQ010000198">
    <property type="protein sequence ID" value="MBF1415703.1"/>
    <property type="molecule type" value="Genomic_DNA"/>
</dbReference>
<evidence type="ECO:0000313" key="4">
    <source>
        <dbReference type="Proteomes" id="UP000757461"/>
    </source>
</evidence>
<comment type="caution">
    <text evidence="3">The sequence shown here is derived from an EMBL/GenBank/DDBJ whole genome shotgun (WGS) entry which is preliminary data.</text>
</comment>
<protein>
    <submittedName>
        <fullName evidence="3">M6 family metalloprotease domain-containing protein</fullName>
    </submittedName>
</protein>
<feature type="domain" description="Peptidase M6-like" evidence="2">
    <location>
        <begin position="126"/>
        <end position="334"/>
    </location>
</feature>
<gene>
    <name evidence="3" type="ORF">HXN33_09010</name>
</gene>
<keyword evidence="3" id="KW-0645">Protease</keyword>
<keyword evidence="3" id="KW-0482">Metalloprotease</keyword>
<feature type="chain" id="PRO_5037669309" evidence="1">
    <location>
        <begin position="26"/>
        <end position="648"/>
    </location>
</feature>
<dbReference type="Pfam" id="PF05547">
    <property type="entry name" value="Peptidase_M6"/>
    <property type="match status" value="1"/>
</dbReference>
<evidence type="ECO:0000256" key="1">
    <source>
        <dbReference type="SAM" id="SignalP"/>
    </source>
</evidence>
<dbReference type="NCBIfam" id="TIGR03296">
    <property type="entry name" value="M6dom_TIGR03296"/>
    <property type="match status" value="1"/>
</dbReference>
<dbReference type="PANTHER" id="PTHR41775:SF1">
    <property type="entry name" value="PEPTIDASE M6-LIKE DOMAIN-CONTAINING PROTEIN"/>
    <property type="match status" value="1"/>
</dbReference>
<keyword evidence="3" id="KW-0378">Hydrolase</keyword>
<dbReference type="GO" id="GO:0008237">
    <property type="term" value="F:metallopeptidase activity"/>
    <property type="evidence" value="ECO:0007669"/>
    <property type="project" value="UniProtKB-KW"/>
</dbReference>
<proteinExistence type="predicted"/>
<dbReference type="Proteomes" id="UP000757461">
    <property type="component" value="Unassembled WGS sequence"/>
</dbReference>
<dbReference type="AlphaFoldDB" id="A0A930I0H7"/>
<organism evidence="3 4">
    <name type="scientific">Prevotella histicola</name>
    <dbReference type="NCBI Taxonomy" id="470565"/>
    <lineage>
        <taxon>Bacteria</taxon>
        <taxon>Pseudomonadati</taxon>
        <taxon>Bacteroidota</taxon>
        <taxon>Bacteroidia</taxon>
        <taxon>Bacteroidales</taxon>
        <taxon>Prevotellaceae</taxon>
        <taxon>Prevotella</taxon>
    </lineage>
</organism>
<evidence type="ECO:0000313" key="3">
    <source>
        <dbReference type="EMBL" id="MBF1415703.1"/>
    </source>
</evidence>
<reference evidence="3" key="1">
    <citation type="submission" date="2020-04" db="EMBL/GenBank/DDBJ databases">
        <title>Deep metagenomics examines the oral microbiome during advanced dental caries in children, revealing novel taxa and co-occurrences with host molecules.</title>
        <authorList>
            <person name="Baker J.L."/>
            <person name="Morton J.T."/>
            <person name="Dinis M."/>
            <person name="Alvarez R."/>
            <person name="Tran N.C."/>
            <person name="Knight R."/>
            <person name="Edlund A."/>
        </authorList>
    </citation>
    <scope>NUCLEOTIDE SEQUENCE</scope>
    <source>
        <strain evidence="3">JCVI_25_bin.9</strain>
    </source>
</reference>
<dbReference type="GO" id="GO:0006508">
    <property type="term" value="P:proteolysis"/>
    <property type="evidence" value="ECO:0007669"/>
    <property type="project" value="InterPro"/>
</dbReference>
<dbReference type="PANTHER" id="PTHR41775">
    <property type="entry name" value="SECRETED PROTEIN-RELATED"/>
    <property type="match status" value="1"/>
</dbReference>
<dbReference type="SUPFAM" id="SSF55486">
    <property type="entry name" value="Metalloproteases ('zincins'), catalytic domain"/>
    <property type="match status" value="1"/>
</dbReference>